<dbReference type="SUPFAM" id="SSF54211">
    <property type="entry name" value="Ribosomal protein S5 domain 2-like"/>
    <property type="match status" value="1"/>
</dbReference>
<dbReference type="InterPro" id="IPR020568">
    <property type="entry name" value="Ribosomal_Su5_D2-typ_SF"/>
</dbReference>
<keyword evidence="6" id="KW-1185">Reference proteome</keyword>
<dbReference type="PIRSF" id="PIRSF004884">
    <property type="entry name" value="Sugar_kin_arch"/>
    <property type="match status" value="1"/>
</dbReference>
<dbReference type="KEGG" id="sdyn:Mal52_56780"/>
<evidence type="ECO:0000313" key="6">
    <source>
        <dbReference type="Proteomes" id="UP000319383"/>
    </source>
</evidence>
<reference evidence="5 6" key="1">
    <citation type="submission" date="2019-02" db="EMBL/GenBank/DDBJ databases">
        <title>Deep-cultivation of Planctomycetes and their phenomic and genomic characterization uncovers novel biology.</title>
        <authorList>
            <person name="Wiegand S."/>
            <person name="Jogler M."/>
            <person name="Boedeker C."/>
            <person name="Pinto D."/>
            <person name="Vollmers J."/>
            <person name="Rivas-Marin E."/>
            <person name="Kohn T."/>
            <person name="Peeters S.H."/>
            <person name="Heuer A."/>
            <person name="Rast P."/>
            <person name="Oberbeckmann S."/>
            <person name="Bunk B."/>
            <person name="Jeske O."/>
            <person name="Meyerdierks A."/>
            <person name="Storesund J.E."/>
            <person name="Kallscheuer N."/>
            <person name="Luecker S."/>
            <person name="Lage O.M."/>
            <person name="Pohl T."/>
            <person name="Merkel B.J."/>
            <person name="Hornburger P."/>
            <person name="Mueller R.-W."/>
            <person name="Bruemmer F."/>
            <person name="Labrenz M."/>
            <person name="Spormann A.M."/>
            <person name="Op den Camp H."/>
            <person name="Overmann J."/>
            <person name="Amann R."/>
            <person name="Jetten M.S.M."/>
            <person name="Mascher T."/>
            <person name="Medema M.H."/>
            <person name="Devos D.P."/>
            <person name="Kaster A.-K."/>
            <person name="Ovreas L."/>
            <person name="Rohde M."/>
            <person name="Galperin M.Y."/>
            <person name="Jogler C."/>
        </authorList>
    </citation>
    <scope>NUCLEOTIDE SEQUENCE [LARGE SCALE GENOMIC DNA]</scope>
    <source>
        <strain evidence="5 6">Mal52</strain>
    </source>
</reference>
<feature type="domain" description="GHMP kinase N-terminal" evidence="3">
    <location>
        <begin position="95"/>
        <end position="165"/>
    </location>
</feature>
<dbReference type="NCBIfam" id="TIGR00144">
    <property type="entry name" value="beta_RFAP_syn"/>
    <property type="match status" value="1"/>
</dbReference>
<organism evidence="5 6">
    <name type="scientific">Symmachiella dynata</name>
    <dbReference type="NCBI Taxonomy" id="2527995"/>
    <lineage>
        <taxon>Bacteria</taxon>
        <taxon>Pseudomonadati</taxon>
        <taxon>Planctomycetota</taxon>
        <taxon>Planctomycetia</taxon>
        <taxon>Planctomycetales</taxon>
        <taxon>Planctomycetaceae</taxon>
        <taxon>Symmachiella</taxon>
    </lineage>
</organism>
<dbReference type="AlphaFoldDB" id="A0A517ZXG1"/>
<keyword evidence="1" id="KW-0808">Transferase</keyword>
<proteinExistence type="predicted"/>
<keyword evidence="2" id="KW-0418">Kinase</keyword>
<evidence type="ECO:0008006" key="7">
    <source>
        <dbReference type="Google" id="ProtNLM"/>
    </source>
</evidence>
<dbReference type="InterPro" id="IPR006204">
    <property type="entry name" value="GHMP_kinase_N_dom"/>
</dbReference>
<dbReference type="InterPro" id="IPR013750">
    <property type="entry name" value="GHMP_kinase_C_dom"/>
</dbReference>
<sequence length="350" mass="37479">MRPDSRFVNLGEEKPEIESRLAEADGSSEIMTDEVVVETGARLHFGLLAHSPQISRQFGGAGVMVSGIGYRLRGTVAEADEVIGDEIAADRVRRFVGAYRESIPNGKQPPPCRINLEQVIPPHAGLGSGTQLGLATARVLAVLAGESATPAIPLAERVGRGLRSGLGIHGFERGGFLIDGGKRSKDAVAPLVGHAEFPSEWRFVLVTPKEFSGLSGSAELKAFAEMAPMPTDMTDTLCRILLLQMMPAVIEADFDACSAAIYEFGRMVGEYFAPTQGGVFASPAMQQLAPVIRERGYTGIGQTSWGPTLFVLCRDQSHADVLCGELRSDPNCQNCDIRCVKPMNHGATIK</sequence>
<dbReference type="Pfam" id="PF08544">
    <property type="entry name" value="GHMP_kinases_C"/>
    <property type="match status" value="1"/>
</dbReference>
<feature type="domain" description="GHMP kinase C-terminal" evidence="4">
    <location>
        <begin position="245"/>
        <end position="326"/>
    </location>
</feature>
<accession>A0A517ZXG1</accession>
<name>A0A517ZXG1_9PLAN</name>
<gene>
    <name evidence="5" type="ORF">Mal52_56780</name>
</gene>
<evidence type="ECO:0000256" key="1">
    <source>
        <dbReference type="ARBA" id="ARBA00022679"/>
    </source>
</evidence>
<dbReference type="PANTHER" id="PTHR20861:SF6">
    <property type="entry name" value="BETA-RIBOFURANOSYLPHENOL 5'-PHOSPHATE SYNTHASE"/>
    <property type="match status" value="1"/>
</dbReference>
<dbReference type="Pfam" id="PF00288">
    <property type="entry name" value="GHMP_kinases_N"/>
    <property type="match status" value="1"/>
</dbReference>
<protein>
    <recommendedName>
        <fullName evidence="7">GHMP kinase C-terminal domain-containing protein</fullName>
    </recommendedName>
</protein>
<evidence type="ECO:0000259" key="3">
    <source>
        <dbReference type="Pfam" id="PF00288"/>
    </source>
</evidence>
<evidence type="ECO:0000256" key="2">
    <source>
        <dbReference type="ARBA" id="ARBA00022777"/>
    </source>
</evidence>
<dbReference type="GO" id="GO:0005524">
    <property type="term" value="F:ATP binding"/>
    <property type="evidence" value="ECO:0007669"/>
    <property type="project" value="InterPro"/>
</dbReference>
<dbReference type="Proteomes" id="UP000319383">
    <property type="component" value="Chromosome"/>
</dbReference>
<evidence type="ECO:0000313" key="5">
    <source>
        <dbReference type="EMBL" id="QDU47150.1"/>
    </source>
</evidence>
<dbReference type="PANTHER" id="PTHR20861">
    <property type="entry name" value="HOMOSERINE/4-DIPHOSPHOCYTIDYL-2-C-METHYL-D-ERYTHRITOL KINASE"/>
    <property type="match status" value="1"/>
</dbReference>
<evidence type="ECO:0000259" key="4">
    <source>
        <dbReference type="Pfam" id="PF08544"/>
    </source>
</evidence>
<dbReference type="InterPro" id="IPR004422">
    <property type="entry name" value="RFAP_synthase"/>
</dbReference>
<dbReference type="EMBL" id="CP036276">
    <property type="protein sequence ID" value="QDU47150.1"/>
    <property type="molecule type" value="Genomic_DNA"/>
</dbReference>
<dbReference type="GO" id="GO:0016301">
    <property type="term" value="F:kinase activity"/>
    <property type="evidence" value="ECO:0007669"/>
    <property type="project" value="UniProtKB-KW"/>
</dbReference>